<dbReference type="GO" id="GO:0043399">
    <property type="term" value="F:tRNA adenosine(64)-2'-O-ribosylphosphate transferase activity"/>
    <property type="evidence" value="ECO:0007669"/>
    <property type="project" value="InterPro"/>
</dbReference>
<keyword evidence="4" id="KW-0808">Transferase</keyword>
<dbReference type="PANTHER" id="PTHR31811">
    <property type="entry name" value="TRNA A64-2'-O-RIBOSYLPHOSPHATE TRANSFERASE"/>
    <property type="match status" value="1"/>
</dbReference>
<dbReference type="EMBL" id="JACGCI010000082">
    <property type="protein sequence ID" value="KAF6747363.1"/>
    <property type="molecule type" value="Genomic_DNA"/>
</dbReference>
<evidence type="ECO:0000259" key="3">
    <source>
        <dbReference type="Pfam" id="PF17184"/>
    </source>
</evidence>
<evidence type="ECO:0000259" key="2">
    <source>
        <dbReference type="Pfam" id="PF04179"/>
    </source>
</evidence>
<dbReference type="InterPro" id="IPR033421">
    <property type="entry name" value="Rit1_DUSP-like"/>
</dbReference>
<dbReference type="Pfam" id="PF04179">
    <property type="entry name" value="Init_tRNA_PT"/>
    <property type="match status" value="1"/>
</dbReference>
<dbReference type="Pfam" id="PF17184">
    <property type="entry name" value="Rit1_C"/>
    <property type="match status" value="1"/>
</dbReference>
<dbReference type="AlphaFoldDB" id="A0A8H6LX85"/>
<dbReference type="GO" id="GO:0019988">
    <property type="term" value="P:charged-tRNA amino acid modification"/>
    <property type="evidence" value="ECO:0007669"/>
    <property type="project" value="InterPro"/>
</dbReference>
<dbReference type="PIRSF" id="PIRSF007747">
    <property type="entry name" value="Ribosyl_Ptfrase"/>
    <property type="match status" value="1"/>
</dbReference>
<evidence type="ECO:0000313" key="5">
    <source>
        <dbReference type="Proteomes" id="UP000521943"/>
    </source>
</evidence>
<dbReference type="InterPro" id="IPR007306">
    <property type="entry name" value="Rit1"/>
</dbReference>
<dbReference type="InterPro" id="IPR033449">
    <property type="entry name" value="Rit1_N"/>
</dbReference>
<reference evidence="4 5" key="1">
    <citation type="submission" date="2020-07" db="EMBL/GenBank/DDBJ databases">
        <title>Comparative genomics of pyrophilous fungi reveals a link between fire events and developmental genes.</title>
        <authorList>
            <consortium name="DOE Joint Genome Institute"/>
            <person name="Steindorff A.S."/>
            <person name="Carver A."/>
            <person name="Calhoun S."/>
            <person name="Stillman K."/>
            <person name="Liu H."/>
            <person name="Lipzen A."/>
            <person name="Pangilinan J."/>
            <person name="Labutti K."/>
            <person name="Bruns T.D."/>
            <person name="Grigoriev I.V."/>
        </authorList>
    </citation>
    <scope>NUCLEOTIDE SEQUENCE [LARGE SCALE GENOMIC DNA]</scope>
    <source>
        <strain evidence="4 5">CBS 144469</strain>
    </source>
</reference>
<organism evidence="4 5">
    <name type="scientific">Ephemerocybe angulata</name>
    <dbReference type="NCBI Taxonomy" id="980116"/>
    <lineage>
        <taxon>Eukaryota</taxon>
        <taxon>Fungi</taxon>
        <taxon>Dikarya</taxon>
        <taxon>Basidiomycota</taxon>
        <taxon>Agaricomycotina</taxon>
        <taxon>Agaricomycetes</taxon>
        <taxon>Agaricomycetidae</taxon>
        <taxon>Agaricales</taxon>
        <taxon>Agaricineae</taxon>
        <taxon>Psathyrellaceae</taxon>
        <taxon>Ephemerocybe</taxon>
    </lineage>
</organism>
<feature type="domain" description="Rit1 DUSP-like" evidence="2">
    <location>
        <begin position="373"/>
        <end position="482"/>
    </location>
</feature>
<accession>A0A8H6LX85</accession>
<dbReference type="OrthoDB" id="45256at2759"/>
<dbReference type="GO" id="GO:0005737">
    <property type="term" value="C:cytoplasm"/>
    <property type="evidence" value="ECO:0007669"/>
    <property type="project" value="TreeGrafter"/>
</dbReference>
<protein>
    <submittedName>
        <fullName evidence="4">tRNA A64-2'-O-ribosylphosphate transferase</fullName>
    </submittedName>
</protein>
<name>A0A8H6LX85_9AGAR</name>
<comment type="caution">
    <text evidence="4">The sequence shown here is derived from an EMBL/GenBank/DDBJ whole genome shotgun (WGS) entry which is preliminary data.</text>
</comment>
<proteinExistence type="predicted"/>
<sequence>MAQHFNAFSEIRKESLDIYNRLHSIEEDVSFVNGVHDAYPGLPLIPNLRCGAWYTDSSRATDVPAYFKSTDGHFGNWGFNLRRSNLHLISVVIENSGIVLVDSTRSGKRIPDALSKTIPIWCSVINRSMLKRYPEVDQKEWDTSLYTPPTSVSSQEHDQISRRLDEWADALASSSFDLPKLPCPLRPFWITPATSSFPKFDNGADSRSYLPVICVSASKQVHDGAERRTSGFSYIQGSGDDHELWGMGLTPQLFWSHKDRLLSTPRADLPELVSALISSSTSKSSSSVISPASRSGKAPEGISKVSDRIFLSTTLTDVEPTLPNPPPLTAYVLIDEVDLPGPSADTTIPPTSPTETQEGPAGTTPDPLSSSTTLKFEIPGGKKSQTFFLHHVLPTALPFIDSKLSSGYNVVVACPSAKDLSVGVALGAIARYFDHNGVYVGAETTTPDLSKQTIRTRLEWIIASCPRANPSRTTLKRVNEFLLTAEHLRR</sequence>
<keyword evidence="5" id="KW-1185">Reference proteome</keyword>
<evidence type="ECO:0000313" key="4">
    <source>
        <dbReference type="EMBL" id="KAF6747363.1"/>
    </source>
</evidence>
<dbReference type="Proteomes" id="UP000521943">
    <property type="component" value="Unassembled WGS sequence"/>
</dbReference>
<evidence type="ECO:0000256" key="1">
    <source>
        <dbReference type="SAM" id="MobiDB-lite"/>
    </source>
</evidence>
<feature type="compositionally biased region" description="Polar residues" evidence="1">
    <location>
        <begin position="344"/>
        <end position="357"/>
    </location>
</feature>
<feature type="domain" description="Rit1 N-terminal" evidence="3">
    <location>
        <begin position="11"/>
        <end position="277"/>
    </location>
</feature>
<gene>
    <name evidence="4" type="ORF">DFP72DRAFT_821941</name>
</gene>
<dbReference type="PANTHER" id="PTHR31811:SF0">
    <property type="entry name" value="TRNA A64-2'-O-RIBOSYLPHOSPHATE TRANSFERASE"/>
    <property type="match status" value="1"/>
</dbReference>
<feature type="region of interest" description="Disordered" evidence="1">
    <location>
        <begin position="342"/>
        <end position="370"/>
    </location>
</feature>